<dbReference type="KEGG" id="ahs:AHALO_2098"/>
<evidence type="ECO:0000313" key="2">
    <source>
        <dbReference type="Proteomes" id="UP000233248"/>
    </source>
</evidence>
<dbReference type="OrthoDB" id="5344035at2"/>
<dbReference type="AlphaFoldDB" id="A0A2N1IZZ9"/>
<keyword evidence="2" id="KW-1185">Reference proteome</keyword>
<name>A0A2N1IZZ9_9BACT</name>
<evidence type="ECO:0000313" key="1">
    <source>
        <dbReference type="EMBL" id="PKI79873.1"/>
    </source>
</evidence>
<sequence length="138" mass="15756">MFNISLALVGQVARNAAFGAIATKVVDTFILSKVNNKIDQKRWIRQSKLEAYAKLSQEILSIDLKNLKDENIRNIKEYSAKTILLLEDRVLINRIENYLEHLINLDKSSHDSSKDMLSVVDKKGIDLVMCLNKNLKKV</sequence>
<proteinExistence type="predicted"/>
<gene>
    <name evidence="1" type="ORF">CP960_12100</name>
</gene>
<comment type="caution">
    <text evidence="1">The sequence shown here is derived from an EMBL/GenBank/DDBJ whole genome shotgun (WGS) entry which is preliminary data.</text>
</comment>
<accession>A0A2N1IZZ9</accession>
<organism evidence="1 2">
    <name type="scientific">Malaciobacter halophilus</name>
    <dbReference type="NCBI Taxonomy" id="197482"/>
    <lineage>
        <taxon>Bacteria</taxon>
        <taxon>Pseudomonadati</taxon>
        <taxon>Campylobacterota</taxon>
        <taxon>Epsilonproteobacteria</taxon>
        <taxon>Campylobacterales</taxon>
        <taxon>Arcobacteraceae</taxon>
        <taxon>Malaciobacter</taxon>
    </lineage>
</organism>
<dbReference type="Proteomes" id="UP000233248">
    <property type="component" value="Unassembled WGS sequence"/>
</dbReference>
<dbReference type="EMBL" id="NXIF01000052">
    <property type="protein sequence ID" value="PKI79873.1"/>
    <property type="molecule type" value="Genomic_DNA"/>
</dbReference>
<dbReference type="RefSeq" id="WP_101185745.1">
    <property type="nucleotide sequence ID" value="NZ_CP031218.1"/>
</dbReference>
<protein>
    <submittedName>
        <fullName evidence="1">Uncharacterized protein</fullName>
    </submittedName>
</protein>
<reference evidence="1 2" key="1">
    <citation type="submission" date="2017-09" db="EMBL/GenBank/DDBJ databases">
        <title>Genomics of the genus Arcobacter.</title>
        <authorList>
            <person name="Perez-Cataluna A."/>
            <person name="Figueras M.J."/>
            <person name="Salas-Masso N."/>
        </authorList>
    </citation>
    <scope>NUCLEOTIDE SEQUENCE [LARGE SCALE GENOMIC DNA]</scope>
    <source>
        <strain evidence="1 2">DSM 18005</strain>
    </source>
</reference>